<reference evidence="4" key="1">
    <citation type="journal article" date="2023" name="Mol. Biol. Evol.">
        <title>Third-Generation Sequencing Reveals the Adaptive Role of the Epigenome in Three Deep-Sea Polychaetes.</title>
        <authorList>
            <person name="Perez M."/>
            <person name="Aroh O."/>
            <person name="Sun Y."/>
            <person name="Lan Y."/>
            <person name="Juniper S.K."/>
            <person name="Young C.R."/>
            <person name="Angers B."/>
            <person name="Qian P.Y."/>
        </authorList>
    </citation>
    <scope>NUCLEOTIDE SEQUENCE</scope>
    <source>
        <strain evidence="4">P08H-3</strain>
    </source>
</reference>
<dbReference type="Proteomes" id="UP001208570">
    <property type="component" value="Unassembled WGS sequence"/>
</dbReference>
<dbReference type="AlphaFoldDB" id="A0AAD9NCP1"/>
<protein>
    <recommendedName>
        <fullName evidence="3">STI1 domain-containing protein</fullName>
    </recommendedName>
</protein>
<evidence type="ECO:0000313" key="4">
    <source>
        <dbReference type="EMBL" id="KAK2162369.1"/>
    </source>
</evidence>
<sequence>MSDDEDVPPLEDMSELVHQIETLRQQPSKSPHVTHVAAVQEQHEDKTMRSCCENGAKYVITKETSESSLRPKTDKPQTFGGMKKGFLFGGSNIGKSRLQSESSSVRQTTSASPDDDIPLIKPKDPDAKQKQYQIDEVQEAMTAGRNFLQNKDWVTEDLLHKVENNGTLLHGLSNPHFMQALNEFQSNPQQALEKYGDNPEVQRFLKEFCALLGDHFTKMPSNTSSQSDGVASGNGITSESHSEQAEISVHRTTKPQQKPADPEEQRVQQILEDPEIRTILLDPDVKSLIDMLRTNPDNAQRLLYQSDSSLQIKIRRLVDVGLLQFQK</sequence>
<keyword evidence="5" id="KW-1185">Reference proteome</keyword>
<name>A0AAD9NCP1_9ANNE</name>
<feature type="compositionally biased region" description="Basic and acidic residues" evidence="2">
    <location>
        <begin position="63"/>
        <end position="75"/>
    </location>
</feature>
<comment type="caution">
    <text evidence="4">The sequence shown here is derived from an EMBL/GenBank/DDBJ whole genome shotgun (WGS) entry which is preliminary data.</text>
</comment>
<dbReference type="InterPro" id="IPR006636">
    <property type="entry name" value="STI1_HS-bd"/>
</dbReference>
<dbReference type="SMART" id="SM00727">
    <property type="entry name" value="STI1"/>
    <property type="match status" value="2"/>
</dbReference>
<organism evidence="4 5">
    <name type="scientific">Paralvinella palmiformis</name>
    <dbReference type="NCBI Taxonomy" id="53620"/>
    <lineage>
        <taxon>Eukaryota</taxon>
        <taxon>Metazoa</taxon>
        <taxon>Spiralia</taxon>
        <taxon>Lophotrochozoa</taxon>
        <taxon>Annelida</taxon>
        <taxon>Polychaeta</taxon>
        <taxon>Sedentaria</taxon>
        <taxon>Canalipalpata</taxon>
        <taxon>Terebellida</taxon>
        <taxon>Terebelliformia</taxon>
        <taxon>Alvinellidae</taxon>
        <taxon>Paralvinella</taxon>
    </lineage>
</organism>
<evidence type="ECO:0000256" key="1">
    <source>
        <dbReference type="ARBA" id="ARBA00022737"/>
    </source>
</evidence>
<evidence type="ECO:0000259" key="3">
    <source>
        <dbReference type="SMART" id="SM00727"/>
    </source>
</evidence>
<evidence type="ECO:0000313" key="5">
    <source>
        <dbReference type="Proteomes" id="UP001208570"/>
    </source>
</evidence>
<dbReference type="Pfam" id="PF17830">
    <property type="entry name" value="STI1-HOP_DP"/>
    <property type="match status" value="2"/>
</dbReference>
<proteinExistence type="predicted"/>
<evidence type="ECO:0000256" key="2">
    <source>
        <dbReference type="SAM" id="MobiDB-lite"/>
    </source>
</evidence>
<keyword evidence="1" id="KW-0677">Repeat</keyword>
<gene>
    <name evidence="4" type="ORF">LSH36_100g12082</name>
</gene>
<feature type="region of interest" description="Disordered" evidence="2">
    <location>
        <begin position="219"/>
        <end position="271"/>
    </location>
</feature>
<feature type="domain" description="STI1" evidence="3">
    <location>
        <begin position="273"/>
        <end position="314"/>
    </location>
</feature>
<feature type="compositionally biased region" description="Polar residues" evidence="2">
    <location>
        <begin position="219"/>
        <end position="239"/>
    </location>
</feature>
<accession>A0AAD9NCP1</accession>
<feature type="compositionally biased region" description="Polar residues" evidence="2">
    <location>
        <begin position="93"/>
        <end position="112"/>
    </location>
</feature>
<dbReference type="Gene3D" id="1.10.260.100">
    <property type="match status" value="2"/>
</dbReference>
<feature type="domain" description="STI1" evidence="3">
    <location>
        <begin position="165"/>
        <end position="205"/>
    </location>
</feature>
<dbReference type="InterPro" id="IPR041243">
    <property type="entry name" value="STI1/HOP_DP"/>
</dbReference>
<dbReference type="EMBL" id="JAODUP010000100">
    <property type="protein sequence ID" value="KAK2162369.1"/>
    <property type="molecule type" value="Genomic_DNA"/>
</dbReference>
<feature type="region of interest" description="Disordered" evidence="2">
    <location>
        <begin position="63"/>
        <end position="128"/>
    </location>
</feature>